<dbReference type="GO" id="GO:0051301">
    <property type="term" value="P:cell division"/>
    <property type="evidence" value="ECO:0007669"/>
    <property type="project" value="UniProtKB-KW"/>
</dbReference>
<keyword evidence="3" id="KW-0131">Cell cycle</keyword>
<dbReference type="Pfam" id="PF02616">
    <property type="entry name" value="SMC_ScpA"/>
    <property type="match status" value="1"/>
</dbReference>
<comment type="subcellular location">
    <subcellularLocation>
        <location evidence="3">Cytoplasm</location>
    </subcellularLocation>
    <text evidence="3">Associated with two foci at the outer edges of the nucleoid region in young cells, and at four foci within both cell halves in older cells.</text>
</comment>
<keyword evidence="3" id="KW-0963">Cytoplasm</keyword>
<comment type="caution">
    <text evidence="4">The sequence shown here is derived from an EMBL/GenBank/DDBJ whole genome shotgun (WGS) entry which is preliminary data.</text>
</comment>
<dbReference type="InterPro" id="IPR023093">
    <property type="entry name" value="ScpA-like_C"/>
</dbReference>
<dbReference type="AlphaFoldDB" id="A0A9X0TLX3"/>
<name>A0A9X0TLX3_9STAP</name>
<gene>
    <name evidence="3" type="primary">scpA</name>
    <name evidence="4" type="ORF">HR081_01580</name>
</gene>
<evidence type="ECO:0000256" key="2">
    <source>
        <dbReference type="ARBA" id="ARBA00044777"/>
    </source>
</evidence>
<comment type="subunit">
    <text evidence="3">Component of a cohesin-like complex composed of ScpA, ScpB and the Smc homodimer, in which ScpA and ScpB bind to the head domain of Smc. The presence of the three proteins is required for the association of the complex with DNA.</text>
</comment>
<dbReference type="PANTHER" id="PTHR33969">
    <property type="entry name" value="SEGREGATION AND CONDENSATION PROTEIN A"/>
    <property type="match status" value="1"/>
</dbReference>
<keyword evidence="3" id="KW-0132">Cell division</keyword>
<reference evidence="4 5" key="1">
    <citation type="journal article" date="2020" name="Access Microbiol">
        <title>Isolation and genome sequencing of Staphylococcus schleiferi subspecies coagulans from Antarctic seals.</title>
        <authorList>
            <person name="Foster G."/>
            <person name="Robb A."/>
            <person name="Paterson G.K."/>
        </authorList>
    </citation>
    <scope>NUCLEOTIDE SEQUENCE [LARGE SCALE GENOMIC DNA]</scope>
    <source>
        <strain evidence="4 5">M615/02/4</strain>
    </source>
</reference>
<sequence length="242" mass="28716">MYEVKLDAFNGPLDLLLHLINEFEIDIYDIPMRELTEQYMQYVHAMKQLEINIASEYLLMASELLMIKSKMLLPDTPQEDLLEEDPRDELVEKLIEYQNYKAYSEMLNEQRELREHYYTKAPTDLSHYEQSERMSHDTQIDLTELIVAYQKMKTRVALKKPTTVDIKKETYTIQQSTQHIYDQLKTSTRISFFDLFTFHESIEHVVTHFLALLEMSKNGIIQLQQVQAFQNIEISKGVNYDT</sequence>
<organism evidence="4 5">
    <name type="scientific">Staphylococcus coagulans</name>
    <dbReference type="NCBI Taxonomy" id="74706"/>
    <lineage>
        <taxon>Bacteria</taxon>
        <taxon>Bacillati</taxon>
        <taxon>Bacillota</taxon>
        <taxon>Bacilli</taxon>
        <taxon>Bacillales</taxon>
        <taxon>Staphylococcaceae</taxon>
        <taxon>Staphylococcus</taxon>
    </lineage>
</organism>
<evidence type="ECO:0000256" key="3">
    <source>
        <dbReference type="HAMAP-Rule" id="MF_01805"/>
    </source>
</evidence>
<comment type="function">
    <text evidence="3">Participates in chromosomal partition during cell division. May act via the formation of a condensin-like complex containing Smc and ScpB that pull DNA away from mid-cell into both cell halves.</text>
</comment>
<proteinExistence type="inferred from homology"/>
<evidence type="ECO:0000313" key="5">
    <source>
        <dbReference type="Proteomes" id="UP000524893"/>
    </source>
</evidence>
<keyword evidence="1 3" id="KW-0159">Chromosome partition</keyword>
<dbReference type="GO" id="GO:0006260">
    <property type="term" value="P:DNA replication"/>
    <property type="evidence" value="ECO:0007669"/>
    <property type="project" value="UniProtKB-UniRule"/>
</dbReference>
<protein>
    <recommendedName>
        <fullName evidence="2 3">Segregation and condensation protein A</fullName>
    </recommendedName>
</protein>
<comment type="similarity">
    <text evidence="3">Belongs to the ScpA family.</text>
</comment>
<dbReference type="EMBL" id="JABTCN010000002">
    <property type="protein sequence ID" value="MBA8775614.1"/>
    <property type="molecule type" value="Genomic_DNA"/>
</dbReference>
<dbReference type="Proteomes" id="UP000524893">
    <property type="component" value="Unassembled WGS sequence"/>
</dbReference>
<evidence type="ECO:0000313" key="4">
    <source>
        <dbReference type="EMBL" id="MBA8775614.1"/>
    </source>
</evidence>
<evidence type="ECO:0000256" key="1">
    <source>
        <dbReference type="ARBA" id="ARBA00022829"/>
    </source>
</evidence>
<dbReference type="GO" id="GO:0005737">
    <property type="term" value="C:cytoplasm"/>
    <property type="evidence" value="ECO:0007669"/>
    <property type="project" value="UniProtKB-SubCell"/>
</dbReference>
<dbReference type="RefSeq" id="WP_165545480.1">
    <property type="nucleotide sequence ID" value="NZ_JABBLE010000001.1"/>
</dbReference>
<dbReference type="GO" id="GO:0007059">
    <property type="term" value="P:chromosome segregation"/>
    <property type="evidence" value="ECO:0007669"/>
    <property type="project" value="UniProtKB-UniRule"/>
</dbReference>
<dbReference type="PANTHER" id="PTHR33969:SF2">
    <property type="entry name" value="SEGREGATION AND CONDENSATION PROTEIN A"/>
    <property type="match status" value="1"/>
</dbReference>
<dbReference type="Gene3D" id="1.10.10.580">
    <property type="entry name" value="Structural maintenance of chromosome 1. Chain E"/>
    <property type="match status" value="1"/>
</dbReference>
<dbReference type="InterPro" id="IPR003768">
    <property type="entry name" value="ScpA"/>
</dbReference>
<accession>A0A9X0TLX3</accession>
<dbReference type="Gene3D" id="6.10.250.2410">
    <property type="match status" value="1"/>
</dbReference>
<dbReference type="HAMAP" id="MF_01805">
    <property type="entry name" value="ScpA"/>
    <property type="match status" value="1"/>
</dbReference>